<dbReference type="EMBL" id="JACHKT010000024">
    <property type="protein sequence ID" value="MBB6004463.1"/>
    <property type="molecule type" value="Genomic_DNA"/>
</dbReference>
<dbReference type="PANTHER" id="PTHR31876">
    <property type="entry name" value="COV-LIKE PROTEIN 1"/>
    <property type="match status" value="1"/>
</dbReference>
<dbReference type="Proteomes" id="UP000524404">
    <property type="component" value="Unassembled WGS sequence"/>
</dbReference>
<protein>
    <submittedName>
        <fullName evidence="2">Putative membrane protein</fullName>
    </submittedName>
</protein>
<dbReference type="InterPro" id="IPR007462">
    <property type="entry name" value="COV1-like"/>
</dbReference>
<dbReference type="RefSeq" id="WP_184135470.1">
    <property type="nucleotide sequence ID" value="NZ_JACHKT010000024.1"/>
</dbReference>
<feature type="transmembrane region" description="Helical" evidence="1">
    <location>
        <begin position="54"/>
        <end position="76"/>
    </location>
</feature>
<proteinExistence type="predicted"/>
<organism evidence="2 3">
    <name type="scientific">Arcicella rosea</name>
    <dbReference type="NCBI Taxonomy" id="502909"/>
    <lineage>
        <taxon>Bacteria</taxon>
        <taxon>Pseudomonadati</taxon>
        <taxon>Bacteroidota</taxon>
        <taxon>Cytophagia</taxon>
        <taxon>Cytophagales</taxon>
        <taxon>Flectobacillaceae</taxon>
        <taxon>Arcicella</taxon>
    </lineage>
</organism>
<dbReference type="AlphaFoldDB" id="A0A841ETT0"/>
<reference evidence="2 3" key="1">
    <citation type="submission" date="2020-08" db="EMBL/GenBank/DDBJ databases">
        <title>Functional genomics of gut bacteria from endangered species of beetles.</title>
        <authorList>
            <person name="Carlos-Shanley C."/>
        </authorList>
    </citation>
    <scope>NUCLEOTIDE SEQUENCE [LARGE SCALE GENOMIC DNA]</scope>
    <source>
        <strain evidence="2 3">S00070</strain>
    </source>
</reference>
<sequence length="191" mass="21080">MSFRFKSITARLFGYFVKGLFLLAPVYITGYIIFNLLNSLDQEFYFYFRGTGLVIMVAIIMIVGFLGSTFISLPLIQILEEGVSKLPLVGLIYFSLKDLIGAFVGDKKKFNQPVKFILNKENGILKLGFITQTDLSFLDIQDAVLVYCPHSYAFSGEIFVVPVANVTLLNIPASDAMKMIVSGGVSLSSAS</sequence>
<keyword evidence="1" id="KW-0472">Membrane</keyword>
<gene>
    <name evidence="2" type="ORF">HNP25_003126</name>
</gene>
<name>A0A841ETT0_9BACT</name>
<feature type="transmembrane region" description="Helical" evidence="1">
    <location>
        <begin position="12"/>
        <end position="34"/>
    </location>
</feature>
<comment type="caution">
    <text evidence="2">The sequence shown here is derived from an EMBL/GenBank/DDBJ whole genome shotgun (WGS) entry which is preliminary data.</text>
</comment>
<evidence type="ECO:0000256" key="1">
    <source>
        <dbReference type="SAM" id="Phobius"/>
    </source>
</evidence>
<dbReference type="PANTHER" id="PTHR31876:SF26">
    <property type="entry name" value="PROTEIN LIKE COV 2"/>
    <property type="match status" value="1"/>
</dbReference>
<keyword evidence="1" id="KW-1133">Transmembrane helix</keyword>
<evidence type="ECO:0000313" key="2">
    <source>
        <dbReference type="EMBL" id="MBB6004463.1"/>
    </source>
</evidence>
<accession>A0A841ETT0</accession>
<evidence type="ECO:0000313" key="3">
    <source>
        <dbReference type="Proteomes" id="UP000524404"/>
    </source>
</evidence>
<keyword evidence="3" id="KW-1185">Reference proteome</keyword>
<dbReference type="Pfam" id="PF04367">
    <property type="entry name" value="DUF502"/>
    <property type="match status" value="1"/>
</dbReference>
<keyword evidence="1" id="KW-0812">Transmembrane</keyword>